<accession>A0A2S4W233</accession>
<dbReference type="Pfam" id="PF14303">
    <property type="entry name" value="NAM-associated"/>
    <property type="match status" value="1"/>
</dbReference>
<dbReference type="InterPro" id="IPR029466">
    <property type="entry name" value="NAM-associated_C"/>
</dbReference>
<dbReference type="VEuPathDB" id="FungiDB:PSTT_01975"/>
<proteinExistence type="predicted"/>
<dbReference type="VEuPathDB" id="FungiDB:PSHT_03704"/>
<gene>
    <name evidence="3" type="ORF">PSTT_01975</name>
</gene>
<dbReference type="EMBL" id="PKSL01000011">
    <property type="protein sequence ID" value="POW15737.1"/>
    <property type="molecule type" value="Genomic_DNA"/>
</dbReference>
<dbReference type="AlphaFoldDB" id="A0A2S4W233"/>
<comment type="caution">
    <text evidence="3">The sequence shown here is derived from an EMBL/GenBank/DDBJ whole genome shotgun (WGS) entry which is preliminary data.</text>
</comment>
<feature type="region of interest" description="Disordered" evidence="1">
    <location>
        <begin position="195"/>
        <end position="244"/>
    </location>
</feature>
<feature type="domain" description="No apical meristem-associated C-terminal" evidence="2">
    <location>
        <begin position="254"/>
        <end position="346"/>
    </location>
</feature>
<keyword evidence="4" id="KW-1185">Reference proteome</keyword>
<feature type="compositionally biased region" description="Polar residues" evidence="1">
    <location>
        <begin position="195"/>
        <end position="209"/>
    </location>
</feature>
<dbReference type="VEuPathDB" id="FungiDB:PSHT_03043"/>
<evidence type="ECO:0000313" key="3">
    <source>
        <dbReference type="EMBL" id="POW15737.1"/>
    </source>
</evidence>
<evidence type="ECO:0000313" key="4">
    <source>
        <dbReference type="Proteomes" id="UP000239156"/>
    </source>
</evidence>
<sequence length="353" mass="38714">MSQQQRISHHMYTQGPFDVIEDATHNLKDNNNYGIFTNAASIVVNNLPLDGVQQGQSLQHQRSTYLTNTGSLLLNKINVHGFSTITKLDKVRVQYPNKPSQTDLCVTLQHSDYNNSSRDSILFKTVYIVPGNKILGKTHSLSELGAVVIMVGHMSGYLDKVTTWEVQEAVPSLAQCWLRLHPWEVVTMRQVTALQTTPTNPCQSTSKAPSSLPRVFPTPSSPTSQRPPTPEIAEESEEEGEAKKIKASALTLFPTLPPTPLATSDAPTIQSTQTARAIGTKKAKDLAAKLQEDKKCKDDMLAVHPDLDNQTKSQNTILADQREALTTLANNSIMQTDLATVSETSRPSTSGNK</sequence>
<reference evidence="3" key="1">
    <citation type="submission" date="2017-12" db="EMBL/GenBank/DDBJ databases">
        <title>Gene loss provides genomic basis for host adaptation in cereal stripe rust fungi.</title>
        <authorList>
            <person name="Xia C."/>
        </authorList>
    </citation>
    <scope>NUCLEOTIDE SEQUENCE [LARGE SCALE GENOMIC DNA]</scope>
    <source>
        <strain evidence="3">93-210</strain>
    </source>
</reference>
<dbReference type="Proteomes" id="UP000239156">
    <property type="component" value="Unassembled WGS sequence"/>
</dbReference>
<name>A0A2S4W233_9BASI</name>
<evidence type="ECO:0000259" key="2">
    <source>
        <dbReference type="Pfam" id="PF14303"/>
    </source>
</evidence>
<evidence type="ECO:0000256" key="1">
    <source>
        <dbReference type="SAM" id="MobiDB-lite"/>
    </source>
</evidence>
<organism evidence="3 4">
    <name type="scientific">Puccinia striiformis</name>
    <dbReference type="NCBI Taxonomy" id="27350"/>
    <lineage>
        <taxon>Eukaryota</taxon>
        <taxon>Fungi</taxon>
        <taxon>Dikarya</taxon>
        <taxon>Basidiomycota</taxon>
        <taxon>Pucciniomycotina</taxon>
        <taxon>Pucciniomycetes</taxon>
        <taxon>Pucciniales</taxon>
        <taxon>Pucciniaceae</taxon>
        <taxon>Puccinia</taxon>
    </lineage>
</organism>
<protein>
    <recommendedName>
        <fullName evidence="2">No apical meristem-associated C-terminal domain-containing protein</fullName>
    </recommendedName>
</protein>